<comment type="subcellular location">
    <subcellularLocation>
        <location evidence="1">Cell membrane</location>
        <topology evidence="1">Multi-pass membrane protein</topology>
    </subcellularLocation>
</comment>
<dbReference type="EMBL" id="BAAAXZ010000133">
    <property type="protein sequence ID" value="GAA2936706.1"/>
    <property type="molecule type" value="Genomic_DNA"/>
</dbReference>
<evidence type="ECO:0000256" key="5">
    <source>
        <dbReference type="SAM" id="MobiDB-lite"/>
    </source>
</evidence>
<dbReference type="PANTHER" id="PTHR23501">
    <property type="entry name" value="MAJOR FACILITATOR SUPERFAMILY"/>
    <property type="match status" value="1"/>
</dbReference>
<dbReference type="Proteomes" id="UP001501102">
    <property type="component" value="Unassembled WGS sequence"/>
</dbReference>
<gene>
    <name evidence="8" type="ORF">GCM10020221_35580</name>
</gene>
<dbReference type="PANTHER" id="PTHR23501:SF197">
    <property type="entry name" value="COMD"/>
    <property type="match status" value="1"/>
</dbReference>
<sequence length="291" mass="29829">MVAGSVALGAIFVFCRVQGAEPIIPLRLFRNKTIALTSAASLFVGVAMFASTVFLSQYFQLSRGETPTMSGVMTIPLIAGLFISSTVSGNIITRNGRWKAWLLAGGVLLTAGIGLLGSIRHDTPYGQLACYMALMGLGLGMMMQNLVLAAQNQVAPRDLGAASSVVTFFRSLGGAVGVSALGAVMATRVKDYVVDGLTALGPKGAALAQQGGGGGSIPEVKKLPEPLRSIMEDSYGHGVGDVFAYAAPTALIAFLLTLFIKEVALKGRPGAPADANAPADQAAEATPAKAG</sequence>
<feature type="transmembrane region" description="Helical" evidence="6">
    <location>
        <begin position="71"/>
        <end position="92"/>
    </location>
</feature>
<feature type="transmembrane region" description="Helical" evidence="6">
    <location>
        <begin position="242"/>
        <end position="260"/>
    </location>
</feature>
<evidence type="ECO:0000256" key="2">
    <source>
        <dbReference type="ARBA" id="ARBA00022692"/>
    </source>
</evidence>
<keyword evidence="3 6" id="KW-1133">Transmembrane helix</keyword>
<dbReference type="PROSITE" id="PS50850">
    <property type="entry name" value="MFS"/>
    <property type="match status" value="1"/>
</dbReference>
<evidence type="ECO:0000256" key="3">
    <source>
        <dbReference type="ARBA" id="ARBA00022989"/>
    </source>
</evidence>
<reference evidence="9" key="1">
    <citation type="journal article" date="2019" name="Int. J. Syst. Evol. Microbiol.">
        <title>The Global Catalogue of Microorganisms (GCM) 10K type strain sequencing project: providing services to taxonomists for standard genome sequencing and annotation.</title>
        <authorList>
            <consortium name="The Broad Institute Genomics Platform"/>
            <consortium name="The Broad Institute Genome Sequencing Center for Infectious Disease"/>
            <person name="Wu L."/>
            <person name="Ma J."/>
        </authorList>
    </citation>
    <scope>NUCLEOTIDE SEQUENCE [LARGE SCALE GENOMIC DNA]</scope>
    <source>
        <strain evidence="9">JCM 4087</strain>
    </source>
</reference>
<feature type="transmembrane region" description="Helical" evidence="6">
    <location>
        <begin position="35"/>
        <end position="59"/>
    </location>
</feature>
<keyword evidence="4 6" id="KW-0472">Membrane</keyword>
<dbReference type="InterPro" id="IPR020846">
    <property type="entry name" value="MFS_dom"/>
</dbReference>
<organism evidence="8 9">
    <name type="scientific">Streptomyces thioluteus</name>
    <dbReference type="NCBI Taxonomy" id="66431"/>
    <lineage>
        <taxon>Bacteria</taxon>
        <taxon>Bacillati</taxon>
        <taxon>Actinomycetota</taxon>
        <taxon>Actinomycetes</taxon>
        <taxon>Kitasatosporales</taxon>
        <taxon>Streptomycetaceae</taxon>
        <taxon>Streptomyces</taxon>
    </lineage>
</organism>
<evidence type="ECO:0000259" key="7">
    <source>
        <dbReference type="PROSITE" id="PS50850"/>
    </source>
</evidence>
<accession>A0ABN3X3Z6</accession>
<feature type="region of interest" description="Disordered" evidence="5">
    <location>
        <begin position="270"/>
        <end position="291"/>
    </location>
</feature>
<dbReference type="Pfam" id="PF07690">
    <property type="entry name" value="MFS_1"/>
    <property type="match status" value="1"/>
</dbReference>
<dbReference type="InterPro" id="IPR011701">
    <property type="entry name" value="MFS"/>
</dbReference>
<evidence type="ECO:0000256" key="6">
    <source>
        <dbReference type="SAM" id="Phobius"/>
    </source>
</evidence>
<dbReference type="Gene3D" id="1.20.1250.20">
    <property type="entry name" value="MFS general substrate transporter like domains"/>
    <property type="match status" value="1"/>
</dbReference>
<evidence type="ECO:0000256" key="1">
    <source>
        <dbReference type="ARBA" id="ARBA00004651"/>
    </source>
</evidence>
<evidence type="ECO:0000313" key="8">
    <source>
        <dbReference type="EMBL" id="GAA2936706.1"/>
    </source>
</evidence>
<protein>
    <recommendedName>
        <fullName evidence="7">Major facilitator superfamily (MFS) profile domain-containing protein</fullName>
    </recommendedName>
</protein>
<proteinExistence type="predicted"/>
<name>A0ABN3X3Z6_STRTU</name>
<dbReference type="SUPFAM" id="SSF103473">
    <property type="entry name" value="MFS general substrate transporter"/>
    <property type="match status" value="1"/>
</dbReference>
<evidence type="ECO:0000313" key="9">
    <source>
        <dbReference type="Proteomes" id="UP001501102"/>
    </source>
</evidence>
<keyword evidence="2 6" id="KW-0812">Transmembrane</keyword>
<dbReference type="InterPro" id="IPR036259">
    <property type="entry name" value="MFS_trans_sf"/>
</dbReference>
<feature type="transmembrane region" description="Helical" evidence="6">
    <location>
        <begin position="98"/>
        <end position="116"/>
    </location>
</feature>
<comment type="caution">
    <text evidence="8">The sequence shown here is derived from an EMBL/GenBank/DDBJ whole genome shotgun (WGS) entry which is preliminary data.</text>
</comment>
<feature type="transmembrane region" description="Helical" evidence="6">
    <location>
        <begin position="128"/>
        <end position="150"/>
    </location>
</feature>
<keyword evidence="9" id="KW-1185">Reference proteome</keyword>
<feature type="domain" description="Major facilitator superfamily (MFS) profile" evidence="7">
    <location>
        <begin position="1"/>
        <end position="265"/>
    </location>
</feature>
<evidence type="ECO:0000256" key="4">
    <source>
        <dbReference type="ARBA" id="ARBA00023136"/>
    </source>
</evidence>